<keyword evidence="3" id="KW-1185">Reference proteome</keyword>
<accession>E8V230</accession>
<dbReference type="eggNOG" id="COG3477">
    <property type="taxonomic scope" value="Bacteria"/>
</dbReference>
<evidence type="ECO:0000313" key="3">
    <source>
        <dbReference type="Proteomes" id="UP000006844"/>
    </source>
</evidence>
<dbReference type="EMBL" id="CP002467">
    <property type="protein sequence ID" value="ADV84587.1"/>
    <property type="molecule type" value="Genomic_DNA"/>
</dbReference>
<evidence type="ECO:0008006" key="4">
    <source>
        <dbReference type="Google" id="ProtNLM"/>
    </source>
</evidence>
<dbReference type="InterPro" id="IPR009898">
    <property type="entry name" value="DUF1440"/>
</dbReference>
<keyword evidence="1" id="KW-1133">Transmembrane helix</keyword>
<dbReference type="KEGG" id="tsa:AciPR4_3838"/>
<dbReference type="Proteomes" id="UP000006844">
    <property type="component" value="Chromosome"/>
</dbReference>
<gene>
    <name evidence="2" type="ordered locus">AciPR4_3838</name>
</gene>
<dbReference type="Pfam" id="PF07274">
    <property type="entry name" value="DUF1440"/>
    <property type="match status" value="1"/>
</dbReference>
<dbReference type="RefSeq" id="WP_013570317.1">
    <property type="nucleotide sequence ID" value="NC_014963.1"/>
</dbReference>
<reference evidence="2 3" key="1">
    <citation type="journal article" date="2012" name="Stand. Genomic Sci.">
        <title>Complete genome sequence of Terriglobus saanensis type strain SP1PR4(T), an Acidobacteria from tundra soil.</title>
        <authorList>
            <person name="Rawat S.R."/>
            <person name="Mannisto M.K."/>
            <person name="Starovoytov V."/>
            <person name="Goodwin L."/>
            <person name="Nolan M."/>
            <person name="Hauser L."/>
            <person name="Land M."/>
            <person name="Davenport K.W."/>
            <person name="Woyke T."/>
            <person name="Haggblom M.M."/>
        </authorList>
    </citation>
    <scope>NUCLEOTIDE SEQUENCE</scope>
    <source>
        <strain evidence="3">ATCC BAA-1853 / DSM 23119 / SP1PR4</strain>
    </source>
</reference>
<keyword evidence="1" id="KW-0812">Transmembrane</keyword>
<sequence>MSKEKHLFRGILAGVAGGLAASWVMNEFIAGPGKKLQQSLQTPAENWQQEQQAQSGEEDSTMKVADALTATATGGQHLTYAQKEKGGPAVHYAFGAVMGGLYGGLAEYAPGVRSAFGTTFGTALFTGADAIAVPALKLGPPITEEKAGSTANHYFAHVVYGATTELVRRIVRAVL</sequence>
<dbReference type="STRING" id="401053.AciPR4_3838"/>
<dbReference type="HOGENOM" id="CLU_135060_0_0_0"/>
<organism evidence="2 3">
    <name type="scientific">Terriglobus saanensis (strain ATCC BAA-1853 / DSM 23119 / SP1PR4)</name>
    <dbReference type="NCBI Taxonomy" id="401053"/>
    <lineage>
        <taxon>Bacteria</taxon>
        <taxon>Pseudomonadati</taxon>
        <taxon>Acidobacteriota</taxon>
        <taxon>Terriglobia</taxon>
        <taxon>Terriglobales</taxon>
        <taxon>Acidobacteriaceae</taxon>
        <taxon>Terriglobus</taxon>
    </lineage>
</organism>
<feature type="transmembrane region" description="Helical" evidence="1">
    <location>
        <begin position="7"/>
        <end position="25"/>
    </location>
</feature>
<name>E8V230_TERSS</name>
<protein>
    <recommendedName>
        <fullName evidence="4">DUF1440 domain-containing protein</fullName>
    </recommendedName>
</protein>
<evidence type="ECO:0000313" key="2">
    <source>
        <dbReference type="EMBL" id="ADV84587.1"/>
    </source>
</evidence>
<dbReference type="OrthoDB" id="67403at2"/>
<proteinExistence type="predicted"/>
<dbReference type="AlphaFoldDB" id="E8V230"/>
<keyword evidence="1" id="KW-0472">Membrane</keyword>
<evidence type="ECO:0000256" key="1">
    <source>
        <dbReference type="SAM" id="Phobius"/>
    </source>
</evidence>